<gene>
    <name evidence="1" type="ORF">Q31a_44460</name>
</gene>
<reference evidence="1 2" key="1">
    <citation type="submission" date="2019-02" db="EMBL/GenBank/DDBJ databases">
        <title>Deep-cultivation of Planctomycetes and their phenomic and genomic characterization uncovers novel biology.</title>
        <authorList>
            <person name="Wiegand S."/>
            <person name="Jogler M."/>
            <person name="Boedeker C."/>
            <person name="Pinto D."/>
            <person name="Vollmers J."/>
            <person name="Rivas-Marin E."/>
            <person name="Kohn T."/>
            <person name="Peeters S.H."/>
            <person name="Heuer A."/>
            <person name="Rast P."/>
            <person name="Oberbeckmann S."/>
            <person name="Bunk B."/>
            <person name="Jeske O."/>
            <person name="Meyerdierks A."/>
            <person name="Storesund J.E."/>
            <person name="Kallscheuer N."/>
            <person name="Luecker S."/>
            <person name="Lage O.M."/>
            <person name="Pohl T."/>
            <person name="Merkel B.J."/>
            <person name="Hornburger P."/>
            <person name="Mueller R.-W."/>
            <person name="Bruemmer F."/>
            <person name="Labrenz M."/>
            <person name="Spormann A.M."/>
            <person name="Op den Camp H."/>
            <person name="Overmann J."/>
            <person name="Amann R."/>
            <person name="Jetten M.S.M."/>
            <person name="Mascher T."/>
            <person name="Medema M.H."/>
            <person name="Devos D.P."/>
            <person name="Kaster A.-K."/>
            <person name="Ovreas L."/>
            <person name="Rohde M."/>
            <person name="Galperin M.Y."/>
            <person name="Jogler C."/>
        </authorList>
    </citation>
    <scope>NUCLEOTIDE SEQUENCE [LARGE SCALE GENOMIC DNA]</scope>
    <source>
        <strain evidence="1 2">Q31a</strain>
    </source>
</reference>
<dbReference type="KEGG" id="ahel:Q31a_44460"/>
<dbReference type="Pfam" id="PF13814">
    <property type="entry name" value="Replic_Relax"/>
    <property type="match status" value="1"/>
</dbReference>
<protein>
    <submittedName>
        <fullName evidence="1">Uncharacterized protein</fullName>
    </submittedName>
</protein>
<evidence type="ECO:0000313" key="1">
    <source>
        <dbReference type="EMBL" id="QDV26075.1"/>
    </source>
</evidence>
<dbReference type="InterPro" id="IPR025855">
    <property type="entry name" value="Replic_Relax"/>
</dbReference>
<dbReference type="RefSeq" id="WP_145081960.1">
    <property type="nucleotide sequence ID" value="NZ_CP036298.1"/>
</dbReference>
<name>A0A518GBV9_9BACT</name>
<sequence>MSHSLTSQGTCRLSERDMAMLQAASLAWRGMTSRQCAEHWFHGDLSNARRRLRNLVTSGFLSRLTIQARALPPLLGPSAQWCPNAPLPGFEAVSYQLRKRWAQRAVRDCTAYIATAAAAEMFGGKAGQFKNEAQATHDLGVTQVWMHFDKHQPALAHAWRGEDVMASTRVGQKLPDAFVIDPSDEVKIVIEFGGAYNAQRLRDFHRDCEQRNLPYQIW</sequence>
<proteinExistence type="predicted"/>
<evidence type="ECO:0000313" key="2">
    <source>
        <dbReference type="Proteomes" id="UP000318017"/>
    </source>
</evidence>
<keyword evidence="2" id="KW-1185">Reference proteome</keyword>
<dbReference type="OrthoDB" id="280300at2"/>
<dbReference type="AlphaFoldDB" id="A0A518GBV9"/>
<accession>A0A518GBV9</accession>
<dbReference type="EMBL" id="CP036298">
    <property type="protein sequence ID" value="QDV26075.1"/>
    <property type="molecule type" value="Genomic_DNA"/>
</dbReference>
<organism evidence="1 2">
    <name type="scientific">Aureliella helgolandensis</name>
    <dbReference type="NCBI Taxonomy" id="2527968"/>
    <lineage>
        <taxon>Bacteria</taxon>
        <taxon>Pseudomonadati</taxon>
        <taxon>Planctomycetota</taxon>
        <taxon>Planctomycetia</taxon>
        <taxon>Pirellulales</taxon>
        <taxon>Pirellulaceae</taxon>
        <taxon>Aureliella</taxon>
    </lineage>
</organism>
<dbReference type="Proteomes" id="UP000318017">
    <property type="component" value="Chromosome"/>
</dbReference>